<evidence type="ECO:0000313" key="3">
    <source>
        <dbReference type="Proteomes" id="UP001642409"/>
    </source>
</evidence>
<dbReference type="Proteomes" id="UP001642409">
    <property type="component" value="Unassembled WGS sequence"/>
</dbReference>
<name>A0AA86QP42_9EUKA</name>
<reference evidence="1" key="1">
    <citation type="submission" date="2023-06" db="EMBL/GenBank/DDBJ databases">
        <authorList>
            <person name="Kurt Z."/>
        </authorList>
    </citation>
    <scope>NUCLEOTIDE SEQUENCE</scope>
</reference>
<evidence type="ECO:0000313" key="1">
    <source>
        <dbReference type="EMBL" id="CAI9962100.1"/>
    </source>
</evidence>
<organism evidence="1">
    <name type="scientific">Hexamita inflata</name>
    <dbReference type="NCBI Taxonomy" id="28002"/>
    <lineage>
        <taxon>Eukaryota</taxon>
        <taxon>Metamonada</taxon>
        <taxon>Diplomonadida</taxon>
        <taxon>Hexamitidae</taxon>
        <taxon>Hexamitinae</taxon>
        <taxon>Hexamita</taxon>
    </lineage>
</organism>
<proteinExistence type="predicted"/>
<comment type="caution">
    <text evidence="1">The sequence shown here is derived from an EMBL/GenBank/DDBJ whole genome shotgun (WGS) entry which is preliminary data.</text>
</comment>
<dbReference type="EMBL" id="CATOUU010000952">
    <property type="protein sequence ID" value="CAI9962100.1"/>
    <property type="molecule type" value="Genomic_DNA"/>
</dbReference>
<dbReference type="EMBL" id="CAXDID020000007">
    <property type="protein sequence ID" value="CAL5976464.1"/>
    <property type="molecule type" value="Genomic_DNA"/>
</dbReference>
<gene>
    <name evidence="2" type="ORF">HINF_LOCUS3829</name>
    <name evidence="1" type="ORF">HINF_LOCUS49745</name>
</gene>
<evidence type="ECO:0000313" key="2">
    <source>
        <dbReference type="EMBL" id="CAL5976464.1"/>
    </source>
</evidence>
<dbReference type="AlphaFoldDB" id="A0AA86QP42"/>
<sequence length="171" mass="20303">MELIFILKPAAQVLGNKLKLTQIGVLRTIIQSISQAKYWSQSNLCCLTFREVDRCVSNYCCRIRGISSFYNQLFEFNIKLSYQNYQNYFSTNLTRSNEQLTMNYMYFKPYLQRLEQFSFIMLTCCLFQTFSVLGWKQFKQQFGETKPGNMAIYEALFHMYYMQIVSQGLII</sequence>
<keyword evidence="3" id="KW-1185">Reference proteome</keyword>
<accession>A0AA86QP42</accession>
<reference evidence="2 3" key="2">
    <citation type="submission" date="2024-07" db="EMBL/GenBank/DDBJ databases">
        <authorList>
            <person name="Akdeniz Z."/>
        </authorList>
    </citation>
    <scope>NUCLEOTIDE SEQUENCE [LARGE SCALE GENOMIC DNA]</scope>
</reference>
<protein>
    <submittedName>
        <fullName evidence="2">Hypothetical_protein</fullName>
    </submittedName>
</protein>